<evidence type="ECO:0000313" key="3">
    <source>
        <dbReference type="Proteomes" id="UP001152795"/>
    </source>
</evidence>
<name>A0A7D9M1V2_PARCT</name>
<evidence type="ECO:0000313" key="2">
    <source>
        <dbReference type="EMBL" id="CAB4040638.1"/>
    </source>
</evidence>
<sequence>MLAHAQKRRTGLCWRSKTSEAKPGGRISRRSERRGAVQGSEEVLRPSLGRRISEFVCLLRRNASLKLQNDRGELRKRHNHVCRLKIER</sequence>
<dbReference type="AlphaFoldDB" id="A0A7D9M1V2"/>
<gene>
    <name evidence="2" type="ORF">PACLA_8A053075</name>
</gene>
<reference evidence="2" key="1">
    <citation type="submission" date="2020-04" db="EMBL/GenBank/DDBJ databases">
        <authorList>
            <person name="Alioto T."/>
            <person name="Alioto T."/>
            <person name="Gomez Garrido J."/>
        </authorList>
    </citation>
    <scope>NUCLEOTIDE SEQUENCE</scope>
    <source>
        <strain evidence="2">A484AB</strain>
    </source>
</reference>
<dbReference type="Proteomes" id="UP001152795">
    <property type="component" value="Unassembled WGS sequence"/>
</dbReference>
<accession>A0A7D9M1V2</accession>
<evidence type="ECO:0000256" key="1">
    <source>
        <dbReference type="SAM" id="MobiDB-lite"/>
    </source>
</evidence>
<proteinExistence type="predicted"/>
<organism evidence="2 3">
    <name type="scientific">Paramuricea clavata</name>
    <name type="common">Red gorgonian</name>
    <name type="synonym">Violescent sea-whip</name>
    <dbReference type="NCBI Taxonomy" id="317549"/>
    <lineage>
        <taxon>Eukaryota</taxon>
        <taxon>Metazoa</taxon>
        <taxon>Cnidaria</taxon>
        <taxon>Anthozoa</taxon>
        <taxon>Octocorallia</taxon>
        <taxon>Malacalcyonacea</taxon>
        <taxon>Plexauridae</taxon>
        <taxon>Paramuricea</taxon>
    </lineage>
</organism>
<comment type="caution">
    <text evidence="2">The sequence shown here is derived from an EMBL/GenBank/DDBJ whole genome shotgun (WGS) entry which is preliminary data.</text>
</comment>
<keyword evidence="3" id="KW-1185">Reference proteome</keyword>
<dbReference type="EMBL" id="CACRXK020027060">
    <property type="protein sequence ID" value="CAB4040638.1"/>
    <property type="molecule type" value="Genomic_DNA"/>
</dbReference>
<feature type="compositionally biased region" description="Basic residues" evidence="1">
    <location>
        <begin position="1"/>
        <end position="10"/>
    </location>
</feature>
<protein>
    <submittedName>
        <fullName evidence="2">Uncharacterized protein</fullName>
    </submittedName>
</protein>
<feature type="region of interest" description="Disordered" evidence="1">
    <location>
        <begin position="1"/>
        <end position="42"/>
    </location>
</feature>